<dbReference type="GO" id="GO:0032259">
    <property type="term" value="P:methylation"/>
    <property type="evidence" value="ECO:0007669"/>
    <property type="project" value="UniProtKB-KW"/>
</dbReference>
<gene>
    <name evidence="2" type="ORF">CXB77_17225</name>
</gene>
<dbReference type="GO" id="GO:0008168">
    <property type="term" value="F:methyltransferase activity"/>
    <property type="evidence" value="ECO:0007669"/>
    <property type="project" value="UniProtKB-KW"/>
</dbReference>
<keyword evidence="2" id="KW-0808">Transferase</keyword>
<organism evidence="2 3">
    <name type="scientific">Chromatium okenii</name>
    <dbReference type="NCBI Taxonomy" id="61644"/>
    <lineage>
        <taxon>Bacteria</taxon>
        <taxon>Pseudomonadati</taxon>
        <taxon>Pseudomonadota</taxon>
        <taxon>Gammaproteobacteria</taxon>
        <taxon>Chromatiales</taxon>
        <taxon>Chromatiaceae</taxon>
        <taxon>Chromatium</taxon>
    </lineage>
</organism>
<evidence type="ECO:0000313" key="2">
    <source>
        <dbReference type="EMBL" id="PQJ94881.1"/>
    </source>
</evidence>
<feature type="domain" description="SET" evidence="1">
    <location>
        <begin position="12"/>
        <end position="108"/>
    </location>
</feature>
<comment type="caution">
    <text evidence="2">The sequence shown here is derived from an EMBL/GenBank/DDBJ whole genome shotgun (WGS) entry which is preliminary data.</text>
</comment>
<dbReference type="PROSITE" id="PS50280">
    <property type="entry name" value="SET"/>
    <property type="match status" value="1"/>
</dbReference>
<keyword evidence="2" id="KW-0489">Methyltransferase</keyword>
<dbReference type="InterPro" id="IPR001214">
    <property type="entry name" value="SET_dom"/>
</dbReference>
<protein>
    <submittedName>
        <fullName evidence="2">SET domain-containing protein-lysine N-methyltransferase</fullName>
    </submittedName>
</protein>
<sequence>MKTSRHTNSLNHRVYAAPSSIHGQGCFARMTFVSGELIGLFEGVEMNEDDAHVLWFYNTETQVLMRRRGTNLLRWLNHSEQPNAVFDGFELYALRDIVIDDELTIDYNAAP</sequence>
<proteinExistence type="predicted"/>
<dbReference type="InterPro" id="IPR046341">
    <property type="entry name" value="SET_dom_sf"/>
</dbReference>
<evidence type="ECO:0000259" key="1">
    <source>
        <dbReference type="PROSITE" id="PS50280"/>
    </source>
</evidence>
<reference evidence="2 3" key="1">
    <citation type="submission" date="2018-01" db="EMBL/GenBank/DDBJ databases">
        <title>The complete genome sequence of Chromatium okenii LaCa, a purple sulfur bacterium with a turbulent life.</title>
        <authorList>
            <person name="Luedin S.M."/>
            <person name="Liechti N."/>
            <person name="Storelli N."/>
            <person name="Danza F."/>
            <person name="Wittwer M."/>
            <person name="Pothier J.F."/>
            <person name="Tonolla M.A."/>
        </authorList>
    </citation>
    <scope>NUCLEOTIDE SEQUENCE [LARGE SCALE GENOMIC DNA]</scope>
    <source>
        <strain evidence="2 3">LaCa</strain>
    </source>
</reference>
<accession>A0A2S7XNB7</accession>
<dbReference type="Gene3D" id="2.170.270.10">
    <property type="entry name" value="SET domain"/>
    <property type="match status" value="1"/>
</dbReference>
<dbReference type="OrthoDB" id="9790349at2"/>
<dbReference type="RefSeq" id="WP_105074848.1">
    <property type="nucleotide sequence ID" value="NZ_JAFLKP010000305.1"/>
</dbReference>
<dbReference type="SUPFAM" id="SSF82199">
    <property type="entry name" value="SET domain"/>
    <property type="match status" value="1"/>
</dbReference>
<name>A0A2S7XNB7_9GAMM</name>
<keyword evidence="3" id="KW-1185">Reference proteome</keyword>
<dbReference type="EMBL" id="PPGH01000038">
    <property type="protein sequence ID" value="PQJ94881.1"/>
    <property type="molecule type" value="Genomic_DNA"/>
</dbReference>
<dbReference type="Pfam" id="PF00856">
    <property type="entry name" value="SET"/>
    <property type="match status" value="1"/>
</dbReference>
<evidence type="ECO:0000313" key="3">
    <source>
        <dbReference type="Proteomes" id="UP000239936"/>
    </source>
</evidence>
<dbReference type="AlphaFoldDB" id="A0A2S7XNB7"/>
<dbReference type="Proteomes" id="UP000239936">
    <property type="component" value="Unassembled WGS sequence"/>
</dbReference>